<evidence type="ECO:0000313" key="11">
    <source>
        <dbReference type="EMBL" id="PNS91337.1"/>
    </source>
</evidence>
<dbReference type="Gramene" id="Potri.019G097000.3.v4.1">
    <property type="protein sequence ID" value="Potri.019G097000.3.v4.1"/>
    <property type="gene ID" value="Potri.019G097000.v4.1"/>
</dbReference>
<dbReference type="AlphaFoldDB" id="A0A2K1WS32"/>
<feature type="transmembrane region" description="Helical" evidence="9">
    <location>
        <begin position="201"/>
        <end position="220"/>
    </location>
</feature>
<feature type="domain" description="RCK N-terminal" evidence="10">
    <location>
        <begin position="612"/>
        <end position="781"/>
    </location>
</feature>
<evidence type="ECO:0000256" key="2">
    <source>
        <dbReference type="ARBA" id="ARBA00008577"/>
    </source>
</evidence>
<keyword evidence="5 9" id="KW-0472">Membrane</keyword>
<dbReference type="GO" id="GO:0006813">
    <property type="term" value="P:potassium ion transport"/>
    <property type="evidence" value="ECO:0007669"/>
    <property type="project" value="InterPro"/>
</dbReference>
<protein>
    <recommendedName>
        <fullName evidence="10">RCK N-terminal domain-containing protein</fullName>
    </recommendedName>
</protein>
<feature type="region of interest" description="Disordered" evidence="8">
    <location>
        <begin position="1"/>
        <end position="109"/>
    </location>
</feature>
<evidence type="ECO:0000256" key="4">
    <source>
        <dbReference type="ARBA" id="ARBA00022989"/>
    </source>
</evidence>
<dbReference type="Gene3D" id="3.40.50.720">
    <property type="entry name" value="NAD(P)-binding Rossmann-like Domain"/>
    <property type="match status" value="1"/>
</dbReference>
<dbReference type="SMR" id="A0A2K1WS32"/>
<dbReference type="GO" id="GO:0031965">
    <property type="term" value="C:nuclear membrane"/>
    <property type="evidence" value="ECO:0007669"/>
    <property type="project" value="UniProtKB-SubCell"/>
</dbReference>
<dbReference type="InterPro" id="IPR010420">
    <property type="entry name" value="CASTOR/POLLUX/SYM8_dom"/>
</dbReference>
<dbReference type="PANTHER" id="PTHR31563:SF1">
    <property type="entry name" value="ION CHANNEL CASTOR-RELATED"/>
    <property type="match status" value="1"/>
</dbReference>
<gene>
    <name evidence="11" type="ORF">POPTR_019G097000</name>
</gene>
<dbReference type="PROSITE" id="PS51201">
    <property type="entry name" value="RCK_N"/>
    <property type="match status" value="2"/>
</dbReference>
<feature type="transmembrane region" description="Helical" evidence="9">
    <location>
        <begin position="259"/>
        <end position="279"/>
    </location>
</feature>
<feature type="domain" description="RCK N-terminal" evidence="10">
    <location>
        <begin position="352"/>
        <end position="493"/>
    </location>
</feature>
<evidence type="ECO:0000256" key="7">
    <source>
        <dbReference type="ARBA" id="ARBA00023303"/>
    </source>
</evidence>
<feature type="transmembrane region" description="Helical" evidence="9">
    <location>
        <begin position="125"/>
        <end position="144"/>
    </location>
</feature>
<dbReference type="EMBL" id="CM009308">
    <property type="protein sequence ID" value="PNS91337.1"/>
    <property type="molecule type" value="Genomic_DNA"/>
</dbReference>
<dbReference type="GO" id="GO:0034220">
    <property type="term" value="P:monoatomic ion transmembrane transport"/>
    <property type="evidence" value="ECO:0007669"/>
    <property type="project" value="UniProtKB-KW"/>
</dbReference>
<dbReference type="InterPro" id="IPR003148">
    <property type="entry name" value="RCK_N"/>
</dbReference>
<dbReference type="ExpressionAtlas" id="A0A2K1WS32">
    <property type="expression patterns" value="baseline and differential"/>
</dbReference>
<keyword evidence="4 9" id="KW-1133">Transmembrane helix</keyword>
<keyword evidence="7" id="KW-0407">Ion channel</keyword>
<evidence type="ECO:0000259" key="10">
    <source>
        <dbReference type="PROSITE" id="PS51201"/>
    </source>
</evidence>
<feature type="compositionally biased region" description="Basic and acidic residues" evidence="8">
    <location>
        <begin position="96"/>
        <end position="109"/>
    </location>
</feature>
<dbReference type="InterPro" id="IPR036291">
    <property type="entry name" value="NAD(P)-bd_dom_sf"/>
</dbReference>
<evidence type="ECO:0000256" key="5">
    <source>
        <dbReference type="ARBA" id="ARBA00023136"/>
    </source>
</evidence>
<dbReference type="InterPro" id="IPR044849">
    <property type="entry name" value="CASTOR/POLLUX/SYM8-like"/>
</dbReference>
<evidence type="ECO:0000256" key="9">
    <source>
        <dbReference type="SAM" id="Phobius"/>
    </source>
</evidence>
<dbReference type="SUPFAM" id="SSF51735">
    <property type="entry name" value="NAD(P)-binding Rossmann-fold domains"/>
    <property type="match status" value="1"/>
</dbReference>
<comment type="similarity">
    <text evidence="2">Belongs to the castor/pollux (TC 1.A.1.23) family.</text>
</comment>
<keyword evidence="12" id="KW-1185">Reference proteome</keyword>
<evidence type="ECO:0000313" key="12">
    <source>
        <dbReference type="Proteomes" id="UP000006729"/>
    </source>
</evidence>
<sequence>MSLDSQDSTSPSFNRDWFFPSPSFIHQSPPKPPKPHRRFSTASKHSPGSNISNPPSFRSSPSLSPTTTSKYGRLRRRVELPRPPDKYSIQHQNDSVLDRKPAVSSEKKQSTVKVSSGSLGHRVRVRWNLAITVAIVITALTSLVHKNFTLHNQVIVLQDQILKLNVRLRACNLLSNVDTFDSVMQELDDIGYGSDNGLKNLALIVSVTLLSIPVLAFKYIDFVSKSRSSDSVSEEALLNKQLAYRVDIFLSVHPYAKPLALLVATLLVICLGGLALFGVTDDNLADCLWLSWTFVADSGNHANTEGIGPRLVSVSISFGGMLIFAMMLGLVSDAISEKFDSLRKGRSEVVEQNHTLILGWSDKLGSLLNQLGIANESLGGGIVVVMAERDKEEMEMDIAKMEFDFKGTSVICRSGSPLILADLKKVSVSKARAIVVLAEDGNADQSDARALRTVLSLTGVKEGLKGHIVVELSDLDNEVLVKLVGGDLVKTVVAHDVIGRLMIQCARQPGLAQIWEDILGFENCEFYIKRWPQLHGMQFEDILISFPDAIPCGIKVASCDGKIILNPEDSYVLQEDDEILVIAEDDDSYAPAALPTVKEASFMHIARPARMPQKILLCGWRRDIDDMIVVLDAFLAPGSELWMFNDVPENEREKKLIDGGLDLSRLENIQLVNREGNAVIRRHLESLPLQSFDSILILADESVEDSAIQADSRSLATLLLIRDIQSKRLPMVNQVRRGTFSQGSWIGEMQQASDKSVIISEILDPRTKNLLSMSKISDYVLSNELVSMALAMVAEDQQINDVLEELFADEGNELQIRQADLYLSEGEELSFYEVLLRARQRREIVIGYRAANAEKAVINPPAKSERRRWSLKDVFVVIAEKE</sequence>
<feature type="compositionally biased region" description="Low complexity" evidence="8">
    <location>
        <begin position="49"/>
        <end position="69"/>
    </location>
</feature>
<evidence type="ECO:0000256" key="8">
    <source>
        <dbReference type="SAM" id="MobiDB-lite"/>
    </source>
</evidence>
<keyword evidence="7" id="KW-0813">Transport</keyword>
<keyword evidence="6" id="KW-0539">Nucleus</keyword>
<evidence type="ECO:0000256" key="3">
    <source>
        <dbReference type="ARBA" id="ARBA00022692"/>
    </source>
</evidence>
<comment type="subcellular location">
    <subcellularLocation>
        <location evidence="1">Nucleus membrane</location>
        <topology evidence="1">Multi-pass membrane protein</topology>
    </subcellularLocation>
</comment>
<keyword evidence="3 9" id="KW-0812">Transmembrane</keyword>
<dbReference type="Pfam" id="PF06241">
    <property type="entry name" value="Castor_Poll_mid"/>
    <property type="match status" value="1"/>
</dbReference>
<organism evidence="11 12">
    <name type="scientific">Populus trichocarpa</name>
    <name type="common">Western balsam poplar</name>
    <name type="synonym">Populus balsamifera subsp. trichocarpa</name>
    <dbReference type="NCBI Taxonomy" id="3694"/>
    <lineage>
        <taxon>Eukaryota</taxon>
        <taxon>Viridiplantae</taxon>
        <taxon>Streptophyta</taxon>
        <taxon>Embryophyta</taxon>
        <taxon>Tracheophyta</taxon>
        <taxon>Spermatophyta</taxon>
        <taxon>Magnoliopsida</taxon>
        <taxon>eudicotyledons</taxon>
        <taxon>Gunneridae</taxon>
        <taxon>Pentapetalae</taxon>
        <taxon>rosids</taxon>
        <taxon>fabids</taxon>
        <taxon>Malpighiales</taxon>
        <taxon>Salicaceae</taxon>
        <taxon>Saliceae</taxon>
        <taxon>Populus</taxon>
    </lineage>
</organism>
<dbReference type="PANTHER" id="PTHR31563">
    <property type="entry name" value="ION CHANNEL POLLUX-RELATED"/>
    <property type="match status" value="1"/>
</dbReference>
<evidence type="ECO:0000256" key="1">
    <source>
        <dbReference type="ARBA" id="ARBA00004232"/>
    </source>
</evidence>
<evidence type="ECO:0000256" key="6">
    <source>
        <dbReference type="ARBA" id="ARBA00023242"/>
    </source>
</evidence>
<keyword evidence="7" id="KW-0406">Ion transport</keyword>
<accession>A0A2K1WS32</accession>
<reference evidence="11 12" key="1">
    <citation type="journal article" date="2006" name="Science">
        <title>The genome of black cottonwood, Populus trichocarpa (Torr. &amp; Gray).</title>
        <authorList>
            <person name="Tuskan G.A."/>
            <person name="Difazio S."/>
            <person name="Jansson S."/>
            <person name="Bohlmann J."/>
            <person name="Grigoriev I."/>
            <person name="Hellsten U."/>
            <person name="Putnam N."/>
            <person name="Ralph S."/>
            <person name="Rombauts S."/>
            <person name="Salamov A."/>
            <person name="Schein J."/>
            <person name="Sterck L."/>
            <person name="Aerts A."/>
            <person name="Bhalerao R.R."/>
            <person name="Bhalerao R.P."/>
            <person name="Blaudez D."/>
            <person name="Boerjan W."/>
            <person name="Brun A."/>
            <person name="Brunner A."/>
            <person name="Busov V."/>
            <person name="Campbell M."/>
            <person name="Carlson J."/>
            <person name="Chalot M."/>
            <person name="Chapman J."/>
            <person name="Chen G.L."/>
            <person name="Cooper D."/>
            <person name="Coutinho P.M."/>
            <person name="Couturier J."/>
            <person name="Covert S."/>
            <person name="Cronk Q."/>
            <person name="Cunningham R."/>
            <person name="Davis J."/>
            <person name="Degroeve S."/>
            <person name="Dejardin A."/>
            <person name="Depamphilis C."/>
            <person name="Detter J."/>
            <person name="Dirks B."/>
            <person name="Dubchak I."/>
            <person name="Duplessis S."/>
            <person name="Ehlting J."/>
            <person name="Ellis B."/>
            <person name="Gendler K."/>
            <person name="Goodstein D."/>
            <person name="Gribskov M."/>
            <person name="Grimwood J."/>
            <person name="Groover A."/>
            <person name="Gunter L."/>
            <person name="Hamberger B."/>
            <person name="Heinze B."/>
            <person name="Helariutta Y."/>
            <person name="Henrissat B."/>
            <person name="Holligan D."/>
            <person name="Holt R."/>
            <person name="Huang W."/>
            <person name="Islam-Faridi N."/>
            <person name="Jones S."/>
            <person name="Jones-Rhoades M."/>
            <person name="Jorgensen R."/>
            <person name="Joshi C."/>
            <person name="Kangasjarvi J."/>
            <person name="Karlsson J."/>
            <person name="Kelleher C."/>
            <person name="Kirkpatrick R."/>
            <person name="Kirst M."/>
            <person name="Kohler A."/>
            <person name="Kalluri U."/>
            <person name="Larimer F."/>
            <person name="Leebens-Mack J."/>
            <person name="Leple J.C."/>
            <person name="Locascio P."/>
            <person name="Lou Y."/>
            <person name="Lucas S."/>
            <person name="Martin F."/>
            <person name="Montanini B."/>
            <person name="Napoli C."/>
            <person name="Nelson D.R."/>
            <person name="Nelson C."/>
            <person name="Nieminen K."/>
            <person name="Nilsson O."/>
            <person name="Pereda V."/>
            <person name="Peter G."/>
            <person name="Philippe R."/>
            <person name="Pilate G."/>
            <person name="Poliakov A."/>
            <person name="Razumovskaya J."/>
            <person name="Richardson P."/>
            <person name="Rinaldi C."/>
            <person name="Ritland K."/>
            <person name="Rouze P."/>
            <person name="Ryaboy D."/>
            <person name="Schmutz J."/>
            <person name="Schrader J."/>
            <person name="Segerman B."/>
            <person name="Shin H."/>
            <person name="Siddiqui A."/>
            <person name="Sterky F."/>
            <person name="Terry A."/>
            <person name="Tsai C.J."/>
            <person name="Uberbacher E."/>
            <person name="Unneberg P."/>
            <person name="Vahala J."/>
            <person name="Wall K."/>
            <person name="Wessler S."/>
            <person name="Yang G."/>
            <person name="Yin T."/>
            <person name="Douglas C."/>
            <person name="Marra M."/>
            <person name="Sandberg G."/>
            <person name="Van de Peer Y."/>
            <person name="Rokhsar D."/>
        </authorList>
    </citation>
    <scope>NUCLEOTIDE SEQUENCE [LARGE SCALE GENOMIC DNA]</scope>
    <source>
        <strain evidence="12">cv. Nisqually</strain>
    </source>
</reference>
<dbReference type="Pfam" id="PF22614">
    <property type="entry name" value="Slo-like_RCK"/>
    <property type="match status" value="1"/>
</dbReference>
<feature type="compositionally biased region" description="Polar residues" evidence="8">
    <location>
        <begin position="1"/>
        <end position="13"/>
    </location>
</feature>
<name>A0A2K1WS32_POPTR</name>
<dbReference type="Proteomes" id="UP000006729">
    <property type="component" value="Chromosome 19"/>
</dbReference>
<feature type="transmembrane region" description="Helical" evidence="9">
    <location>
        <begin position="316"/>
        <end position="336"/>
    </location>
</feature>
<proteinExistence type="inferred from homology"/>